<dbReference type="GeneID" id="78353809"/>
<dbReference type="AlphaFoldDB" id="A0A1I7GIE1"/>
<evidence type="ECO:0000256" key="9">
    <source>
        <dbReference type="PIRSR" id="PIRSR000077-1"/>
    </source>
</evidence>
<organism evidence="12 13">
    <name type="scientific">Eubacterium pyruvativorans</name>
    <dbReference type="NCBI Taxonomy" id="155865"/>
    <lineage>
        <taxon>Bacteria</taxon>
        <taxon>Bacillati</taxon>
        <taxon>Bacillota</taxon>
        <taxon>Clostridia</taxon>
        <taxon>Eubacteriales</taxon>
        <taxon>Eubacteriaceae</taxon>
        <taxon>Eubacterium</taxon>
    </lineage>
</organism>
<keyword evidence="3" id="KW-0813">Transport</keyword>
<dbReference type="RefSeq" id="WP_090161869.1">
    <property type="nucleotide sequence ID" value="NZ_CACVNK010000030.1"/>
</dbReference>
<dbReference type="PANTHER" id="PTHR45663">
    <property type="entry name" value="GEO12009P1"/>
    <property type="match status" value="1"/>
</dbReference>
<dbReference type="PROSITE" id="PS00194">
    <property type="entry name" value="THIOREDOXIN_1"/>
    <property type="match status" value="1"/>
</dbReference>
<keyword evidence="13" id="KW-1185">Reference proteome</keyword>
<dbReference type="GO" id="GO:0015035">
    <property type="term" value="F:protein-disulfide reductase activity"/>
    <property type="evidence" value="ECO:0007669"/>
    <property type="project" value="UniProtKB-UniRule"/>
</dbReference>
<evidence type="ECO:0000256" key="2">
    <source>
        <dbReference type="ARBA" id="ARBA00020570"/>
    </source>
</evidence>
<accession>A0A1I7GIE1</accession>
<name>A0A1I7GIE1_9FIRM</name>
<feature type="active site" description="Nucleophile" evidence="9">
    <location>
        <position position="34"/>
    </location>
</feature>
<reference evidence="12 13" key="1">
    <citation type="submission" date="2016-10" db="EMBL/GenBank/DDBJ databases">
        <authorList>
            <person name="de Groot N.N."/>
        </authorList>
    </citation>
    <scope>NUCLEOTIDE SEQUENCE [LARGE SCALE GENOMIC DNA]</scope>
    <source>
        <strain evidence="12 13">KHGC13</strain>
    </source>
</reference>
<feature type="site" description="Deprotonates C-terminal active site Cys" evidence="9">
    <location>
        <position position="25"/>
    </location>
</feature>
<protein>
    <recommendedName>
        <fullName evidence="2 7">Thioredoxin</fullName>
    </recommendedName>
</protein>
<dbReference type="STRING" id="155865.SAMN05216515_10925"/>
<feature type="disulfide bond" description="Redox-active" evidence="10">
    <location>
        <begin position="31"/>
        <end position="34"/>
    </location>
</feature>
<dbReference type="Proteomes" id="UP000198817">
    <property type="component" value="Unassembled WGS sequence"/>
</dbReference>
<evidence type="ECO:0000256" key="8">
    <source>
        <dbReference type="PIRNR" id="PIRNR000077"/>
    </source>
</evidence>
<dbReference type="GO" id="GO:0005737">
    <property type="term" value="C:cytoplasm"/>
    <property type="evidence" value="ECO:0007669"/>
    <property type="project" value="TreeGrafter"/>
</dbReference>
<dbReference type="InterPro" id="IPR013766">
    <property type="entry name" value="Thioredoxin_domain"/>
</dbReference>
<dbReference type="InterPro" id="IPR005746">
    <property type="entry name" value="Thioredoxin"/>
</dbReference>
<feature type="site" description="Contributes to redox potential value" evidence="9">
    <location>
        <position position="33"/>
    </location>
</feature>
<dbReference type="FunFam" id="3.40.30.10:FF:000001">
    <property type="entry name" value="Thioredoxin"/>
    <property type="match status" value="1"/>
</dbReference>
<comment type="similarity">
    <text evidence="1 8">Belongs to the thioredoxin family.</text>
</comment>
<evidence type="ECO:0000313" key="12">
    <source>
        <dbReference type="EMBL" id="SFU48237.1"/>
    </source>
</evidence>
<evidence type="ECO:0000313" key="13">
    <source>
        <dbReference type="Proteomes" id="UP000198817"/>
    </source>
</evidence>
<dbReference type="PRINTS" id="PR00421">
    <property type="entry name" value="THIOREDOXIN"/>
</dbReference>
<dbReference type="SUPFAM" id="SSF52833">
    <property type="entry name" value="Thioredoxin-like"/>
    <property type="match status" value="1"/>
</dbReference>
<evidence type="ECO:0000256" key="1">
    <source>
        <dbReference type="ARBA" id="ARBA00008987"/>
    </source>
</evidence>
<dbReference type="EMBL" id="FPBT01000007">
    <property type="protein sequence ID" value="SFU48237.1"/>
    <property type="molecule type" value="Genomic_DNA"/>
</dbReference>
<feature type="active site" description="Nucleophile" evidence="9">
    <location>
        <position position="31"/>
    </location>
</feature>
<evidence type="ECO:0000256" key="6">
    <source>
        <dbReference type="ARBA" id="ARBA00023284"/>
    </source>
</evidence>
<gene>
    <name evidence="12" type="ORF">SAMN05216508_10725</name>
</gene>
<dbReference type="InterPro" id="IPR036249">
    <property type="entry name" value="Thioredoxin-like_sf"/>
</dbReference>
<dbReference type="Pfam" id="PF00085">
    <property type="entry name" value="Thioredoxin"/>
    <property type="match status" value="1"/>
</dbReference>
<evidence type="ECO:0000256" key="10">
    <source>
        <dbReference type="PIRSR" id="PIRSR000077-4"/>
    </source>
</evidence>
<sequence>MAAQTVTVEDFQKEVLESDIPVLVDFWAEWCGPCKMLSPTIAEIADEADGFKVVAVNADEAMPLMRKYKIFSIPTLIVFKGGEVYKQSVGVISKEEVLDLLK</sequence>
<dbReference type="PIRSF" id="PIRSF000077">
    <property type="entry name" value="Thioredoxin"/>
    <property type="match status" value="1"/>
</dbReference>
<dbReference type="Gene3D" id="3.40.30.10">
    <property type="entry name" value="Glutaredoxin"/>
    <property type="match status" value="1"/>
</dbReference>
<evidence type="ECO:0000259" key="11">
    <source>
        <dbReference type="PROSITE" id="PS51352"/>
    </source>
</evidence>
<evidence type="ECO:0000256" key="4">
    <source>
        <dbReference type="ARBA" id="ARBA00022982"/>
    </source>
</evidence>
<dbReference type="PROSITE" id="PS51352">
    <property type="entry name" value="THIOREDOXIN_2"/>
    <property type="match status" value="1"/>
</dbReference>
<proteinExistence type="inferred from homology"/>
<dbReference type="InterPro" id="IPR017937">
    <property type="entry name" value="Thioredoxin_CS"/>
</dbReference>
<dbReference type="PANTHER" id="PTHR45663:SF11">
    <property type="entry name" value="GEO12009P1"/>
    <property type="match status" value="1"/>
</dbReference>
<feature type="domain" description="Thioredoxin" evidence="11">
    <location>
        <begin position="1"/>
        <end position="102"/>
    </location>
</feature>
<feature type="site" description="Contributes to redox potential value" evidence="9">
    <location>
        <position position="32"/>
    </location>
</feature>
<evidence type="ECO:0000256" key="3">
    <source>
        <dbReference type="ARBA" id="ARBA00022448"/>
    </source>
</evidence>
<evidence type="ECO:0000256" key="7">
    <source>
        <dbReference type="NCBIfam" id="TIGR01068"/>
    </source>
</evidence>
<dbReference type="CDD" id="cd02947">
    <property type="entry name" value="TRX_family"/>
    <property type="match status" value="1"/>
</dbReference>
<keyword evidence="6 10" id="KW-0676">Redox-active center</keyword>
<keyword evidence="5 10" id="KW-1015">Disulfide bond</keyword>
<dbReference type="NCBIfam" id="TIGR01068">
    <property type="entry name" value="thioredoxin"/>
    <property type="match status" value="1"/>
</dbReference>
<evidence type="ECO:0000256" key="5">
    <source>
        <dbReference type="ARBA" id="ARBA00023157"/>
    </source>
</evidence>
<keyword evidence="4" id="KW-0249">Electron transport</keyword>
<dbReference type="OrthoDB" id="9790390at2"/>